<dbReference type="EMBL" id="VSRR010120108">
    <property type="protein sequence ID" value="MPC99829.1"/>
    <property type="molecule type" value="Genomic_DNA"/>
</dbReference>
<comment type="caution">
    <text evidence="2">The sequence shown here is derived from an EMBL/GenBank/DDBJ whole genome shotgun (WGS) entry which is preliminary data.</text>
</comment>
<feature type="region of interest" description="Disordered" evidence="1">
    <location>
        <begin position="55"/>
        <end position="84"/>
    </location>
</feature>
<dbReference type="AlphaFoldDB" id="A0A5B7JYB7"/>
<sequence>MDEKKEREEETAGVGSHCPLRTATTPRQQFRRIFRVGTSHLILCGCLASRPDRRGKLDGAVNGEGGDGGGRVRGAEEAGRIEEF</sequence>
<feature type="region of interest" description="Disordered" evidence="1">
    <location>
        <begin position="1"/>
        <end position="26"/>
    </location>
</feature>
<feature type="compositionally biased region" description="Gly residues" evidence="1">
    <location>
        <begin position="62"/>
        <end position="72"/>
    </location>
</feature>
<evidence type="ECO:0000313" key="3">
    <source>
        <dbReference type="Proteomes" id="UP000324222"/>
    </source>
</evidence>
<feature type="compositionally biased region" description="Basic and acidic residues" evidence="1">
    <location>
        <begin position="1"/>
        <end position="10"/>
    </location>
</feature>
<feature type="compositionally biased region" description="Basic and acidic residues" evidence="1">
    <location>
        <begin position="73"/>
        <end position="84"/>
    </location>
</feature>
<proteinExistence type="predicted"/>
<protein>
    <submittedName>
        <fullName evidence="2">Uncharacterized protein</fullName>
    </submittedName>
</protein>
<evidence type="ECO:0000313" key="2">
    <source>
        <dbReference type="EMBL" id="MPC99829.1"/>
    </source>
</evidence>
<gene>
    <name evidence="2" type="ORF">E2C01_095269</name>
</gene>
<dbReference type="Proteomes" id="UP000324222">
    <property type="component" value="Unassembled WGS sequence"/>
</dbReference>
<evidence type="ECO:0000256" key="1">
    <source>
        <dbReference type="SAM" id="MobiDB-lite"/>
    </source>
</evidence>
<keyword evidence="3" id="KW-1185">Reference proteome</keyword>
<reference evidence="2 3" key="1">
    <citation type="submission" date="2019-05" db="EMBL/GenBank/DDBJ databases">
        <title>Another draft genome of Portunus trituberculatus and its Hox gene families provides insights of decapod evolution.</title>
        <authorList>
            <person name="Jeong J.-H."/>
            <person name="Song I."/>
            <person name="Kim S."/>
            <person name="Choi T."/>
            <person name="Kim D."/>
            <person name="Ryu S."/>
            <person name="Kim W."/>
        </authorList>
    </citation>
    <scope>NUCLEOTIDE SEQUENCE [LARGE SCALE GENOMIC DNA]</scope>
    <source>
        <tissue evidence="2">Muscle</tissue>
    </source>
</reference>
<organism evidence="2 3">
    <name type="scientific">Portunus trituberculatus</name>
    <name type="common">Swimming crab</name>
    <name type="synonym">Neptunus trituberculatus</name>
    <dbReference type="NCBI Taxonomy" id="210409"/>
    <lineage>
        <taxon>Eukaryota</taxon>
        <taxon>Metazoa</taxon>
        <taxon>Ecdysozoa</taxon>
        <taxon>Arthropoda</taxon>
        <taxon>Crustacea</taxon>
        <taxon>Multicrustacea</taxon>
        <taxon>Malacostraca</taxon>
        <taxon>Eumalacostraca</taxon>
        <taxon>Eucarida</taxon>
        <taxon>Decapoda</taxon>
        <taxon>Pleocyemata</taxon>
        <taxon>Brachyura</taxon>
        <taxon>Eubrachyura</taxon>
        <taxon>Portunoidea</taxon>
        <taxon>Portunidae</taxon>
        <taxon>Portuninae</taxon>
        <taxon>Portunus</taxon>
    </lineage>
</organism>
<name>A0A5B7JYB7_PORTR</name>
<accession>A0A5B7JYB7</accession>